<keyword evidence="1" id="KW-0812">Transmembrane</keyword>
<evidence type="ECO:0000313" key="3">
    <source>
        <dbReference type="Proteomes" id="UP000261500"/>
    </source>
</evidence>
<dbReference type="Ensembl" id="ENSPLAT00000031989.1">
    <property type="protein sequence ID" value="ENSPLAP00000018738.1"/>
    <property type="gene ID" value="ENSPLAG00000023452.1"/>
</dbReference>
<evidence type="ECO:0000313" key="2">
    <source>
        <dbReference type="Ensembl" id="ENSPLAP00000018738.1"/>
    </source>
</evidence>
<organism evidence="2 3">
    <name type="scientific">Poecilia latipinna</name>
    <name type="common">sailfin molly</name>
    <dbReference type="NCBI Taxonomy" id="48699"/>
    <lineage>
        <taxon>Eukaryota</taxon>
        <taxon>Metazoa</taxon>
        <taxon>Chordata</taxon>
        <taxon>Craniata</taxon>
        <taxon>Vertebrata</taxon>
        <taxon>Euteleostomi</taxon>
        <taxon>Actinopterygii</taxon>
        <taxon>Neopterygii</taxon>
        <taxon>Teleostei</taxon>
        <taxon>Neoteleostei</taxon>
        <taxon>Acanthomorphata</taxon>
        <taxon>Ovalentaria</taxon>
        <taxon>Atherinomorphae</taxon>
        <taxon>Cyprinodontiformes</taxon>
        <taxon>Poeciliidae</taxon>
        <taxon>Poeciliinae</taxon>
        <taxon>Poecilia</taxon>
    </lineage>
</organism>
<keyword evidence="3" id="KW-1185">Reference proteome</keyword>
<name>A0A3B3V0Y8_9TELE</name>
<protein>
    <submittedName>
        <fullName evidence="2">Uncharacterized protein</fullName>
    </submittedName>
</protein>
<dbReference type="Proteomes" id="UP000261500">
    <property type="component" value="Unplaced"/>
</dbReference>
<feature type="transmembrane region" description="Helical" evidence="1">
    <location>
        <begin position="7"/>
        <end position="26"/>
    </location>
</feature>
<reference evidence="2" key="2">
    <citation type="submission" date="2025-09" db="UniProtKB">
        <authorList>
            <consortium name="Ensembl"/>
        </authorList>
    </citation>
    <scope>IDENTIFICATION</scope>
</reference>
<dbReference type="InterPro" id="IPR014722">
    <property type="entry name" value="Rib_uL2_dom2"/>
</dbReference>
<sequence>ARTVHQLVSTIFPGLFFFFFFCVPVPPSESRDVNRCSLKIVQMSNSKAGKHGHVDITTDKKHQNRFLSTYNMDVPCIKKKDYQLDSISGIKEVKGSLKHPEVEGKPILPRQQTRTLCHQCFSLQQSDVISLISRLLFSPPSTWSLVPRLFNCC</sequence>
<keyword evidence="1" id="KW-1133">Transmembrane helix</keyword>
<accession>A0A3B3V0Y8</accession>
<dbReference type="STRING" id="48699.ENSPLAP00000018738"/>
<dbReference type="AlphaFoldDB" id="A0A3B3V0Y8"/>
<dbReference type="Gene3D" id="2.30.30.30">
    <property type="match status" value="1"/>
</dbReference>
<dbReference type="InterPro" id="IPR008991">
    <property type="entry name" value="Translation_prot_SH3-like_sf"/>
</dbReference>
<proteinExistence type="predicted"/>
<evidence type="ECO:0000256" key="1">
    <source>
        <dbReference type="SAM" id="Phobius"/>
    </source>
</evidence>
<dbReference type="SUPFAM" id="SSF50104">
    <property type="entry name" value="Translation proteins SH3-like domain"/>
    <property type="match status" value="1"/>
</dbReference>
<reference evidence="2" key="1">
    <citation type="submission" date="2025-08" db="UniProtKB">
        <authorList>
            <consortium name="Ensembl"/>
        </authorList>
    </citation>
    <scope>IDENTIFICATION</scope>
</reference>
<keyword evidence="1" id="KW-0472">Membrane</keyword>